<evidence type="ECO:0000256" key="5">
    <source>
        <dbReference type="ARBA" id="ARBA00022598"/>
    </source>
</evidence>
<evidence type="ECO:0000256" key="9">
    <source>
        <dbReference type="RuleBase" id="RU365100"/>
    </source>
</evidence>
<dbReference type="OrthoDB" id="9770610at2"/>
<dbReference type="InterPro" id="IPR013785">
    <property type="entry name" value="Aldolase_TIM"/>
</dbReference>
<dbReference type="Pfam" id="PF17956">
    <property type="entry name" value="NAPRTase_C"/>
    <property type="match status" value="1"/>
</dbReference>
<reference evidence="13 14" key="1">
    <citation type="journal article" date="2011" name="Stand. Genomic Sci.">
        <title>Complete genome sequence of Isosphaera pallida type strain (IS1B).</title>
        <authorList>
            <consortium name="US DOE Joint Genome Institute (JGI-PGF)"/>
            <person name="Goker M."/>
            <person name="Cleland D."/>
            <person name="Saunders E."/>
            <person name="Lapidus A."/>
            <person name="Nolan M."/>
            <person name="Lucas S."/>
            <person name="Hammon N."/>
            <person name="Deshpande S."/>
            <person name="Cheng J.F."/>
            <person name="Tapia R."/>
            <person name="Han C."/>
            <person name="Goodwin L."/>
            <person name="Pitluck S."/>
            <person name="Liolios K."/>
            <person name="Pagani I."/>
            <person name="Ivanova N."/>
            <person name="Mavromatis K."/>
            <person name="Pati A."/>
            <person name="Chen A."/>
            <person name="Palaniappan K."/>
            <person name="Land M."/>
            <person name="Hauser L."/>
            <person name="Chang Y.J."/>
            <person name="Jeffries C.D."/>
            <person name="Detter J.C."/>
            <person name="Beck B."/>
            <person name="Woyke T."/>
            <person name="Bristow J."/>
            <person name="Eisen J.A."/>
            <person name="Markowitz V."/>
            <person name="Hugenholtz P."/>
            <person name="Kyrpides N.C."/>
            <person name="Klenk H.P."/>
        </authorList>
    </citation>
    <scope>NUCLEOTIDE SEQUENCE [LARGE SCALE GENOMIC DNA]</scope>
    <source>
        <strain evidence="14">ATCC 43644 / DSM 9630 / IS1B</strain>
    </source>
</reference>
<dbReference type="eggNOG" id="COG1488">
    <property type="taxonomic scope" value="Bacteria"/>
</dbReference>
<dbReference type="InParanoid" id="E8QXF7"/>
<proteinExistence type="inferred from homology"/>
<dbReference type="GO" id="GO:0005829">
    <property type="term" value="C:cytosol"/>
    <property type="evidence" value="ECO:0007669"/>
    <property type="project" value="TreeGrafter"/>
</dbReference>
<dbReference type="SUPFAM" id="SSF51690">
    <property type="entry name" value="Nicotinate/Quinolinate PRTase C-terminal domain-like"/>
    <property type="match status" value="1"/>
</dbReference>
<evidence type="ECO:0000256" key="4">
    <source>
        <dbReference type="ARBA" id="ARBA00022553"/>
    </source>
</evidence>
<gene>
    <name evidence="13" type="ordered locus">Isop_1413</name>
</gene>
<feature type="domain" description="Nicotinate/nicotinamide phosphoribosyltransferase" evidence="10">
    <location>
        <begin position="178"/>
        <end position="363"/>
    </location>
</feature>
<comment type="similarity">
    <text evidence="2 9">Belongs to the NAPRTase family.</text>
</comment>
<protein>
    <recommendedName>
        <fullName evidence="3 9">Nicotinate phosphoribosyltransferase</fullName>
        <ecNumber evidence="3 9">6.3.4.21</ecNumber>
    </recommendedName>
</protein>
<dbReference type="PIRSF" id="PIRSF000484">
    <property type="entry name" value="NAPRT"/>
    <property type="match status" value="1"/>
</dbReference>
<dbReference type="AlphaFoldDB" id="E8QXF7"/>
<evidence type="ECO:0000259" key="11">
    <source>
        <dbReference type="Pfam" id="PF17767"/>
    </source>
</evidence>
<comment type="catalytic activity">
    <reaction evidence="8 9">
        <text>5-phospho-alpha-D-ribose 1-diphosphate + nicotinate + ATP + H2O = nicotinate beta-D-ribonucleotide + ADP + phosphate + diphosphate</text>
        <dbReference type="Rhea" id="RHEA:36163"/>
        <dbReference type="ChEBI" id="CHEBI:15377"/>
        <dbReference type="ChEBI" id="CHEBI:30616"/>
        <dbReference type="ChEBI" id="CHEBI:32544"/>
        <dbReference type="ChEBI" id="CHEBI:33019"/>
        <dbReference type="ChEBI" id="CHEBI:43474"/>
        <dbReference type="ChEBI" id="CHEBI:57502"/>
        <dbReference type="ChEBI" id="CHEBI:58017"/>
        <dbReference type="ChEBI" id="CHEBI:456216"/>
        <dbReference type="EC" id="6.3.4.21"/>
    </reaction>
</comment>
<evidence type="ECO:0000256" key="8">
    <source>
        <dbReference type="ARBA" id="ARBA00048668"/>
    </source>
</evidence>
<dbReference type="EMBL" id="CP002353">
    <property type="protein sequence ID" value="ADV61998.1"/>
    <property type="molecule type" value="Genomic_DNA"/>
</dbReference>
<name>E8QXF7_ISOPI</name>
<dbReference type="SUPFAM" id="SSF54675">
    <property type="entry name" value="Nicotinate/Quinolinate PRTase N-terminal domain-like"/>
    <property type="match status" value="1"/>
</dbReference>
<dbReference type="Proteomes" id="UP000008631">
    <property type="component" value="Chromosome"/>
</dbReference>
<dbReference type="InterPro" id="IPR036068">
    <property type="entry name" value="Nicotinate_pribotase-like_C"/>
</dbReference>
<dbReference type="Pfam" id="PF17767">
    <property type="entry name" value="NAPRTase_N"/>
    <property type="match status" value="1"/>
</dbReference>
<dbReference type="RefSeq" id="WP_013564286.1">
    <property type="nucleotide sequence ID" value="NC_014962.1"/>
</dbReference>
<feature type="domain" description="Nicotinate phosphoribosyltransferase C-terminal" evidence="12">
    <location>
        <begin position="397"/>
        <end position="454"/>
    </location>
</feature>
<dbReference type="NCBIfam" id="NF006696">
    <property type="entry name" value="PRK09243.1-3"/>
    <property type="match status" value="1"/>
</dbReference>
<evidence type="ECO:0000256" key="6">
    <source>
        <dbReference type="ARBA" id="ARBA00022642"/>
    </source>
</evidence>
<keyword evidence="5 9" id="KW-0436">Ligase</keyword>
<dbReference type="InterPro" id="IPR040727">
    <property type="entry name" value="NAPRTase_N"/>
</dbReference>
<comment type="function">
    <text evidence="9">Catalyzes the first step in the biosynthesis of NAD from nicotinic acid, the ATP-dependent synthesis of beta-nicotinate D-ribonucleotide from nicotinate and 5-phospho-D-ribose 1-phosphate.</text>
</comment>
<dbReference type="InterPro" id="IPR041619">
    <property type="entry name" value="NAPRTase_C"/>
</dbReference>
<dbReference type="KEGG" id="ipa:Isop_1413"/>
<comment type="pathway">
    <text evidence="1 9">Cofactor biosynthesis; NAD(+) biosynthesis; nicotinate D-ribonucleotide from nicotinate: step 1/1.</text>
</comment>
<dbReference type="NCBIfam" id="TIGR01513">
    <property type="entry name" value="NAPRTase_put"/>
    <property type="match status" value="1"/>
</dbReference>
<feature type="domain" description="Nicotinate phosphoribosyltransferase N-terminal" evidence="11">
    <location>
        <begin position="27"/>
        <end position="156"/>
    </location>
</feature>
<evidence type="ECO:0000256" key="7">
    <source>
        <dbReference type="ARBA" id="ARBA00022679"/>
    </source>
</evidence>
<dbReference type="GO" id="GO:0004516">
    <property type="term" value="F:nicotinate phosphoribosyltransferase activity"/>
    <property type="evidence" value="ECO:0007669"/>
    <property type="project" value="UniProtKB-UniRule"/>
</dbReference>
<dbReference type="Gene3D" id="3.20.140.10">
    <property type="entry name" value="nicotinate phosphoribosyltransferase"/>
    <property type="match status" value="2"/>
</dbReference>
<evidence type="ECO:0000256" key="1">
    <source>
        <dbReference type="ARBA" id="ARBA00004952"/>
    </source>
</evidence>
<dbReference type="CDD" id="cd01570">
    <property type="entry name" value="NAPRTase_A"/>
    <property type="match status" value="1"/>
</dbReference>
<evidence type="ECO:0000256" key="2">
    <source>
        <dbReference type="ARBA" id="ARBA00010897"/>
    </source>
</evidence>
<dbReference type="InterPro" id="IPR007229">
    <property type="entry name" value="Nic_PRibTrfase-Fam"/>
</dbReference>
<keyword evidence="6 9" id="KW-0662">Pyridine nucleotide biosynthesis</keyword>
<dbReference type="InterPro" id="IPR006405">
    <property type="entry name" value="Nic_PRibTrfase_pncB"/>
</dbReference>
<keyword evidence="4" id="KW-0597">Phosphoprotein</keyword>
<evidence type="ECO:0000256" key="3">
    <source>
        <dbReference type="ARBA" id="ARBA00013236"/>
    </source>
</evidence>
<evidence type="ECO:0000259" key="12">
    <source>
        <dbReference type="Pfam" id="PF17956"/>
    </source>
</evidence>
<keyword evidence="14" id="KW-1185">Reference proteome</keyword>
<dbReference type="Pfam" id="PF04095">
    <property type="entry name" value="NAPRTase"/>
    <property type="match status" value="1"/>
</dbReference>
<dbReference type="InterPro" id="IPR041525">
    <property type="entry name" value="N/Namide_PRibTrfase"/>
</dbReference>
<dbReference type="PANTHER" id="PTHR11098:SF1">
    <property type="entry name" value="NICOTINATE PHOSPHORIBOSYLTRANSFERASE"/>
    <property type="match status" value="1"/>
</dbReference>
<evidence type="ECO:0000259" key="10">
    <source>
        <dbReference type="Pfam" id="PF04095"/>
    </source>
</evidence>
<dbReference type="NCBIfam" id="NF009131">
    <property type="entry name" value="PRK12484.1"/>
    <property type="match status" value="1"/>
</dbReference>
<comment type="PTM">
    <text evidence="9">Transiently phosphorylated on a His residue during the reaction cycle. Phosphorylation strongly increases the affinity for substrates and increases the rate of nicotinate D-ribonucleotide production. Dephosphorylation regenerates the low-affinity form of the enzyme, leading to product release.</text>
</comment>
<dbReference type="HOGENOM" id="CLU_025154_3_1_0"/>
<keyword evidence="7 9" id="KW-0808">Transferase</keyword>
<dbReference type="GO" id="GO:0016757">
    <property type="term" value="F:glycosyltransferase activity"/>
    <property type="evidence" value="ECO:0007669"/>
    <property type="project" value="UniProtKB-KW"/>
</dbReference>
<organism evidence="13 14">
    <name type="scientific">Isosphaera pallida (strain ATCC 43644 / DSM 9630 / IS1B)</name>
    <dbReference type="NCBI Taxonomy" id="575540"/>
    <lineage>
        <taxon>Bacteria</taxon>
        <taxon>Pseudomonadati</taxon>
        <taxon>Planctomycetota</taxon>
        <taxon>Planctomycetia</taxon>
        <taxon>Isosphaerales</taxon>
        <taxon>Isosphaeraceae</taxon>
        <taxon>Isosphaera</taxon>
    </lineage>
</organism>
<dbReference type="STRING" id="575540.Isop_1413"/>
<dbReference type="GO" id="GO:0034355">
    <property type="term" value="P:NAD+ biosynthetic process via the salvage pathway"/>
    <property type="evidence" value="ECO:0007669"/>
    <property type="project" value="TreeGrafter"/>
</dbReference>
<dbReference type="Gene3D" id="3.20.20.70">
    <property type="entry name" value="Aldolase class I"/>
    <property type="match status" value="1"/>
</dbReference>
<evidence type="ECO:0000313" key="13">
    <source>
        <dbReference type="EMBL" id="ADV61998.1"/>
    </source>
</evidence>
<evidence type="ECO:0000313" key="14">
    <source>
        <dbReference type="Proteomes" id="UP000008631"/>
    </source>
</evidence>
<accession>E8QXF7</accession>
<dbReference type="EC" id="6.3.4.21" evidence="3 9"/>
<keyword evidence="13" id="KW-0328">Glycosyltransferase</keyword>
<dbReference type="PANTHER" id="PTHR11098">
    <property type="entry name" value="NICOTINATE PHOSPHORIBOSYLTRANSFERASE"/>
    <property type="match status" value="1"/>
</dbReference>
<sequence length="462" mass="51212">MTAEPHSNPLSPERHHGPRLDPQALGLVTDLYQLTMMAGYRARGVHQRPAIFEVFIRRLPPGRGAMIFAGLEPLLQDLVNLRFSAEQIEWLKSLAIFQNATIPSAFWEELAVLRFTGDVWAMREGEVAFANEPLMRVQAPLSEAQWIESYVLASLSYPTLVATKAARMVQAAKGRPVIDFGLRRGHGPHAGLLAARVGWIAGFAGTSHVEAARLWNIPAFGTMAHAWIQSYGEERETDAFAEFAALFPHAPTVLVDTFETLEGIRKAARIHPPVAAIRLDSGDLPNLARRARAILDDHQRSSTRIFASGDLDEYKIDALTRAEVPIDAFGVGTEFITGGDIPKLSIVYKLVELDGRPVIKRAEGKRTHPFGKQVWRSQDCVGIFRGDYVTHRDESAEGEPLLIPAIAGGRLVEPRPNLETIRAYCADRWANIPAELRDLQHPGTYPVSYSERLERASRAMGL</sequence>
<dbReference type="UniPathway" id="UPA00253">
    <property type="reaction ID" value="UER00457"/>
</dbReference>